<dbReference type="SFLD" id="SFLDG01067">
    <property type="entry name" value="SPASM/twitch_domain_containing"/>
    <property type="match status" value="1"/>
</dbReference>
<sequence length="764" mass="82915">MPVSAGGVPHPLSQFVLKVHGRCDLSCDHCYVYEHADQSWRTKPRAMSRDVLRAAVRRIAEHAVAHALPLVRVIVHGGEPLLLGPQRMDDYLTEIRGPVEAVTRLELTLQTNGVRLRPEMCDVLLRHGVRVGVSLDGDRAANDLHRRFANGSGSFDHVRAALALLRSRPYRELYAGLLCTIDVRNDPERVYEALLAEQPPRIDFLLPHATWDDPPLRPGDDPTPYATWLSTIHRRWLADGRPVRVRLFEGLRSTAEGGPSGSEQLGADTVDVVVIETDGRYEQADSLKTAYDGAPATGLSVLTHPVDDVSRLDAVAVRQTGVRGLSAICRECPVVRQCGGGLYAHRYRSGHGFDNPSVYCADLRALIDRSNEETTMHATTQSEASGAVPTDLVARIASGFGDERTIGWLVEQQRSITRALLYATIDQHGATPAWRTLTDLEADHPDSIRAVLAHPYVRSWAVDQLRPGSGPATLSYLGSLAAAAAVRAGTPVEVDVEIADGVVTLPTVGTLHGPPGVNGPARLTAEQGKLWVAGPEGTITADLAHPAADAAWQPARWVPLDDWGVRLEDGDPARDCHRWTPAGRLDAAAERAWRSALTEAWRWIRAEVPGYAPALRTGLQVVVPLRPDPSGAQRASTARDAFGSLAAALTGPEDLAVLLVHEFQHAKLGALLDLCDLYDARSEATVMVGWRPDPRPVEAALQGVYAHAAVADVWRVRDGNDQSYAKYLRWTTDAIAALRGTDALTPLGAEFVDTMAATVEGWES</sequence>
<evidence type="ECO:0000256" key="2">
    <source>
        <dbReference type="ARBA" id="ARBA00022723"/>
    </source>
</evidence>
<evidence type="ECO:0000256" key="4">
    <source>
        <dbReference type="ARBA" id="ARBA00023014"/>
    </source>
</evidence>
<organism evidence="6 7">
    <name type="scientific">Paractinoplanes ovalisporus</name>
    <dbReference type="NCBI Taxonomy" id="2810368"/>
    <lineage>
        <taxon>Bacteria</taxon>
        <taxon>Bacillati</taxon>
        <taxon>Actinomycetota</taxon>
        <taxon>Actinomycetes</taxon>
        <taxon>Micromonosporales</taxon>
        <taxon>Micromonosporaceae</taxon>
        <taxon>Paractinoplanes</taxon>
    </lineage>
</organism>
<dbReference type="PANTHER" id="PTHR43273">
    <property type="entry name" value="ANAEROBIC SULFATASE-MATURATING ENZYME HOMOLOG ASLB-RELATED"/>
    <property type="match status" value="1"/>
</dbReference>
<dbReference type="SUPFAM" id="SSF102114">
    <property type="entry name" value="Radical SAM enzymes"/>
    <property type="match status" value="1"/>
</dbReference>
<dbReference type="InterPro" id="IPR023867">
    <property type="entry name" value="Sulphatase_maturase_rSAM"/>
</dbReference>
<dbReference type="SFLD" id="SFLDS00029">
    <property type="entry name" value="Radical_SAM"/>
    <property type="match status" value="1"/>
</dbReference>
<dbReference type="RefSeq" id="WP_203381083.1">
    <property type="nucleotide sequence ID" value="NZ_JAENHP010000018.1"/>
</dbReference>
<dbReference type="Pfam" id="PF04055">
    <property type="entry name" value="Radical_SAM"/>
    <property type="match status" value="1"/>
</dbReference>
<dbReference type="InterPro" id="IPR026335">
    <property type="entry name" value="rSAM_SPASM_FxsB"/>
</dbReference>
<dbReference type="CDD" id="cd01335">
    <property type="entry name" value="Radical_SAM"/>
    <property type="match status" value="1"/>
</dbReference>
<feature type="domain" description="Radical SAM core" evidence="5">
    <location>
        <begin position="8"/>
        <end position="252"/>
    </location>
</feature>
<dbReference type="NCBIfam" id="TIGR04269">
    <property type="entry name" value="SAM_SPASM_FxsB"/>
    <property type="match status" value="1"/>
</dbReference>
<evidence type="ECO:0000259" key="5">
    <source>
        <dbReference type="PROSITE" id="PS51918"/>
    </source>
</evidence>
<dbReference type="InterPro" id="IPR007197">
    <property type="entry name" value="rSAM"/>
</dbReference>
<dbReference type="EMBL" id="JAENHP010000018">
    <property type="protein sequence ID" value="MBM2621092.1"/>
    <property type="molecule type" value="Genomic_DNA"/>
</dbReference>
<accession>A0ABS2AML3</accession>
<keyword evidence="1" id="KW-0949">S-adenosyl-L-methionine</keyword>
<protein>
    <submittedName>
        <fullName evidence="6">FxsB family radical SAM/SPASM domain protein</fullName>
    </submittedName>
</protein>
<reference evidence="6 7" key="1">
    <citation type="submission" date="2021-01" db="EMBL/GenBank/DDBJ databases">
        <title>Actinoplanes sp. nov. LDG1-06 isolated from lichen.</title>
        <authorList>
            <person name="Saeng-In P."/>
            <person name="Phongsopitanun W."/>
            <person name="Kanchanasin P."/>
            <person name="Yuki M."/>
            <person name="Kudo T."/>
            <person name="Ohkuma M."/>
            <person name="Tanasupawat S."/>
        </authorList>
    </citation>
    <scope>NUCLEOTIDE SEQUENCE [LARGE SCALE GENOMIC DNA]</scope>
    <source>
        <strain evidence="6 7">LDG1-06</strain>
    </source>
</reference>
<proteinExistence type="predicted"/>
<evidence type="ECO:0000256" key="1">
    <source>
        <dbReference type="ARBA" id="ARBA00022691"/>
    </source>
</evidence>
<dbReference type="SFLD" id="SFLDG01386">
    <property type="entry name" value="main_SPASM_domain-containing"/>
    <property type="match status" value="1"/>
</dbReference>
<keyword evidence="7" id="KW-1185">Reference proteome</keyword>
<dbReference type="NCBIfam" id="TIGR04267">
    <property type="entry name" value="mod_HExxH"/>
    <property type="match status" value="1"/>
</dbReference>
<dbReference type="InterPro" id="IPR013785">
    <property type="entry name" value="Aldolase_TIM"/>
</dbReference>
<dbReference type="SFLD" id="SFLDG01072">
    <property type="entry name" value="dehydrogenase_like"/>
    <property type="match status" value="1"/>
</dbReference>
<keyword evidence="4" id="KW-0411">Iron-sulfur</keyword>
<dbReference type="Proteomes" id="UP000632138">
    <property type="component" value="Unassembled WGS sequence"/>
</dbReference>
<evidence type="ECO:0000313" key="6">
    <source>
        <dbReference type="EMBL" id="MBM2621092.1"/>
    </source>
</evidence>
<dbReference type="Gene3D" id="3.20.20.70">
    <property type="entry name" value="Aldolase class I"/>
    <property type="match status" value="1"/>
</dbReference>
<gene>
    <name evidence="6" type="ORF">JIG36_36885</name>
</gene>
<keyword evidence="3" id="KW-0408">Iron</keyword>
<comment type="caution">
    <text evidence="6">The sequence shown here is derived from an EMBL/GenBank/DDBJ whole genome shotgun (WGS) entry which is preliminary data.</text>
</comment>
<evidence type="ECO:0000313" key="7">
    <source>
        <dbReference type="Proteomes" id="UP000632138"/>
    </source>
</evidence>
<name>A0ABS2AML3_9ACTN</name>
<dbReference type="InterPro" id="IPR058240">
    <property type="entry name" value="rSAM_sf"/>
</dbReference>
<evidence type="ECO:0000256" key="3">
    <source>
        <dbReference type="ARBA" id="ARBA00023004"/>
    </source>
</evidence>
<keyword evidence="2" id="KW-0479">Metal-binding</keyword>
<dbReference type="PROSITE" id="PS51918">
    <property type="entry name" value="RADICAL_SAM"/>
    <property type="match status" value="1"/>
</dbReference>
<dbReference type="InterPro" id="IPR026337">
    <property type="entry name" value="AKG_HExxH"/>
</dbReference>
<dbReference type="PANTHER" id="PTHR43273:SF8">
    <property type="entry name" value="RADICAL SAM DOMAIN PROTEIN"/>
    <property type="match status" value="1"/>
</dbReference>